<dbReference type="RefSeq" id="WP_268924392.1">
    <property type="nucleotide sequence ID" value="NZ_JAPTGB010000004.1"/>
</dbReference>
<sequence>MSLRTAAIILVGLLLLGAVGMICVVQTATLASEDAEGLTVISYGVRVSPANTDALVEQLETLAQEYYPWMLDLKISPETVNNCKRFGTVLTLRYSTTQDLTVMNAHIPVRAIRVILPSELLCTVARYPNSDTIGSYILMSEDGVHFSKAMWLSDERADKLLAMI</sequence>
<protein>
    <recommendedName>
        <fullName evidence="3">DUF302 domain-containing protein</fullName>
    </recommendedName>
</protein>
<proteinExistence type="predicted"/>
<dbReference type="Proteomes" id="UP001141422">
    <property type="component" value="Unassembled WGS sequence"/>
</dbReference>
<gene>
    <name evidence="1" type="ORF">O0S10_02860</name>
</gene>
<accession>A0ABT4IEL0</accession>
<dbReference type="EMBL" id="JAPTGB010000004">
    <property type="protein sequence ID" value="MCZ0860170.1"/>
    <property type="molecule type" value="Genomic_DNA"/>
</dbReference>
<comment type="caution">
    <text evidence="1">The sequence shown here is derived from an EMBL/GenBank/DDBJ whole genome shotgun (WGS) entry which is preliminary data.</text>
</comment>
<organism evidence="1 2">
    <name type="scientific">Methanocorpusculum petauri</name>
    <dbReference type="NCBI Taxonomy" id="3002863"/>
    <lineage>
        <taxon>Archaea</taxon>
        <taxon>Methanobacteriati</taxon>
        <taxon>Methanobacteriota</taxon>
        <taxon>Stenosarchaea group</taxon>
        <taxon>Methanomicrobia</taxon>
        <taxon>Methanomicrobiales</taxon>
        <taxon>Methanocorpusculaceae</taxon>
        <taxon>Methanocorpusculum</taxon>
    </lineage>
</organism>
<evidence type="ECO:0008006" key="3">
    <source>
        <dbReference type="Google" id="ProtNLM"/>
    </source>
</evidence>
<evidence type="ECO:0000313" key="1">
    <source>
        <dbReference type="EMBL" id="MCZ0860170.1"/>
    </source>
</evidence>
<keyword evidence="2" id="KW-1185">Reference proteome</keyword>
<name>A0ABT4IEL0_9EURY</name>
<evidence type="ECO:0000313" key="2">
    <source>
        <dbReference type="Proteomes" id="UP001141422"/>
    </source>
</evidence>
<reference evidence="1" key="1">
    <citation type="submission" date="2022-12" db="EMBL/GenBank/DDBJ databases">
        <title>Isolation and characterisation of novel Methanocorpusculum spp. from native Australian herbivores indicates the genus is ancestrally host-associated.</title>
        <authorList>
            <person name="Volmer J.G."/>
            <person name="Soo R.M."/>
            <person name="Evans P.N."/>
            <person name="Hoedt E.C."/>
            <person name="Astorga Alsina A.L."/>
            <person name="Woodcroft B.J."/>
            <person name="Tyson G.W."/>
            <person name="Hugenholtz P."/>
            <person name="Morrison M."/>
        </authorList>
    </citation>
    <scope>NUCLEOTIDE SEQUENCE</scope>
    <source>
        <strain evidence="1">MG</strain>
    </source>
</reference>